<dbReference type="EC" id="2.7.7.80" evidence="2"/>
<dbReference type="GO" id="GO:0032446">
    <property type="term" value="P:protein modification by small protein conjugation"/>
    <property type="evidence" value="ECO:0007669"/>
    <property type="project" value="TreeGrafter"/>
</dbReference>
<name>A0A5B9PJ03_9BACT</name>
<dbReference type="InterPro" id="IPR000594">
    <property type="entry name" value="ThiF_NAD_FAD-bd"/>
</dbReference>
<dbReference type="EMBL" id="CP042912">
    <property type="protein sequence ID" value="QEG24642.1"/>
    <property type="molecule type" value="Genomic_DNA"/>
</dbReference>
<dbReference type="AlphaFoldDB" id="A0A5B9PJ03"/>
<feature type="domain" description="THIF-type NAD/FAD binding fold" evidence="1">
    <location>
        <begin position="23"/>
        <end position="262"/>
    </location>
</feature>
<proteinExistence type="predicted"/>
<dbReference type="GO" id="GO:0061605">
    <property type="term" value="F:molybdopterin-synthase adenylyltransferase activity"/>
    <property type="evidence" value="ECO:0007669"/>
    <property type="project" value="UniProtKB-EC"/>
</dbReference>
<sequence length="385" mass="42895">MNPEPNKSDQETFVIDENDRYSRLKLIGWWEQERIAAAKILVVGAGALGNEVLKNLCLLGVGTIYIIDFDVVQESNLTRSVLFRSRHEGQPKASVITEMASDLNPDCTLIPIEGNVLTDIGIGLIRDMDVVIGCLDNREARLWVNRMSWKANTPWIDGGIQEINGVTKVFVPGDGPCYECGMTENDYRLISLRYSCPLLRQEDIQQGKVPTAPTIASIIGGMQVQEALKLLHDLPTDDGSAMVFNGAANQFYKTKFTPKEDCLSHETYEDVIESELTHESTLQEVCQFLELEEATLILDRDFLVRLNCRTCESHKQIDRPLCLVGSSEGVCDSCQQPLQPETVSEVSLNGEFANRSLASLGIPDWDVIKIRTPSETRFVLLNKAG</sequence>
<evidence type="ECO:0000259" key="1">
    <source>
        <dbReference type="Pfam" id="PF00899"/>
    </source>
</evidence>
<dbReference type="RefSeq" id="WP_075083798.1">
    <property type="nucleotide sequence ID" value="NZ_CP042912.1"/>
</dbReference>
<dbReference type="InterPro" id="IPR035985">
    <property type="entry name" value="Ubiquitin-activating_enz"/>
</dbReference>
<dbReference type="GO" id="GO:0005737">
    <property type="term" value="C:cytoplasm"/>
    <property type="evidence" value="ECO:0007669"/>
    <property type="project" value="TreeGrafter"/>
</dbReference>
<dbReference type="CDD" id="cd00757">
    <property type="entry name" value="ThiF_MoeB_HesA_family"/>
    <property type="match status" value="1"/>
</dbReference>
<gene>
    <name evidence="2" type="primary">moeB_1</name>
    <name evidence="2" type="ORF">MFFC18_45630</name>
</gene>
<dbReference type="Gene3D" id="3.40.50.720">
    <property type="entry name" value="NAD(P)-binding Rossmann-like Domain"/>
    <property type="match status" value="1"/>
</dbReference>
<keyword evidence="2" id="KW-0548">Nucleotidyltransferase</keyword>
<protein>
    <submittedName>
        <fullName evidence="2">Molybdopterin-synthase adenylyltransferase</fullName>
        <ecNumber evidence="2">2.7.7.80</ecNumber>
    </submittedName>
</protein>
<keyword evidence="2" id="KW-0808">Transferase</keyword>
<dbReference type="OrthoDB" id="9804286at2"/>
<dbReference type="STRING" id="980251.GCA_001642875_01006"/>
<dbReference type="Proteomes" id="UP000322214">
    <property type="component" value="Chromosome"/>
</dbReference>
<dbReference type="PANTHER" id="PTHR10953:SF102">
    <property type="entry name" value="ADENYLYLTRANSFERASE AND SULFURTRANSFERASE MOCS3"/>
    <property type="match status" value="1"/>
</dbReference>
<dbReference type="KEGG" id="mff:MFFC18_45630"/>
<dbReference type="GO" id="GO:0004792">
    <property type="term" value="F:thiosulfate-cyanide sulfurtransferase activity"/>
    <property type="evidence" value="ECO:0007669"/>
    <property type="project" value="TreeGrafter"/>
</dbReference>
<keyword evidence="3" id="KW-1185">Reference proteome</keyword>
<evidence type="ECO:0000313" key="2">
    <source>
        <dbReference type="EMBL" id="QEG24642.1"/>
    </source>
</evidence>
<dbReference type="PANTHER" id="PTHR10953">
    <property type="entry name" value="UBIQUITIN-ACTIVATING ENZYME E1"/>
    <property type="match status" value="1"/>
</dbReference>
<dbReference type="GO" id="GO:0008641">
    <property type="term" value="F:ubiquitin-like modifier activating enzyme activity"/>
    <property type="evidence" value="ECO:0007669"/>
    <property type="project" value="InterPro"/>
</dbReference>
<dbReference type="InterPro" id="IPR045886">
    <property type="entry name" value="ThiF/MoeB/HesA"/>
</dbReference>
<reference evidence="2 3" key="1">
    <citation type="submission" date="2019-08" db="EMBL/GenBank/DDBJ databases">
        <title>Deep-cultivation of Planctomycetes and their phenomic and genomic characterization uncovers novel biology.</title>
        <authorList>
            <person name="Wiegand S."/>
            <person name="Jogler M."/>
            <person name="Boedeker C."/>
            <person name="Pinto D."/>
            <person name="Vollmers J."/>
            <person name="Rivas-Marin E."/>
            <person name="Kohn T."/>
            <person name="Peeters S.H."/>
            <person name="Heuer A."/>
            <person name="Rast P."/>
            <person name="Oberbeckmann S."/>
            <person name="Bunk B."/>
            <person name="Jeske O."/>
            <person name="Meyerdierks A."/>
            <person name="Storesund J.E."/>
            <person name="Kallscheuer N."/>
            <person name="Luecker S."/>
            <person name="Lage O.M."/>
            <person name="Pohl T."/>
            <person name="Merkel B.J."/>
            <person name="Hornburger P."/>
            <person name="Mueller R.-W."/>
            <person name="Bruemmer F."/>
            <person name="Labrenz M."/>
            <person name="Spormann A.M."/>
            <person name="Op den Camp H."/>
            <person name="Overmann J."/>
            <person name="Amann R."/>
            <person name="Jetten M.S.M."/>
            <person name="Mascher T."/>
            <person name="Medema M.H."/>
            <person name="Devos D.P."/>
            <person name="Kaster A.-K."/>
            <person name="Ovreas L."/>
            <person name="Rohde M."/>
            <person name="Galperin M.Y."/>
            <person name="Jogler C."/>
        </authorList>
    </citation>
    <scope>NUCLEOTIDE SEQUENCE [LARGE SCALE GENOMIC DNA]</scope>
    <source>
        <strain evidence="2 3">FC18</strain>
    </source>
</reference>
<evidence type="ECO:0000313" key="3">
    <source>
        <dbReference type="Proteomes" id="UP000322214"/>
    </source>
</evidence>
<organism evidence="2 3">
    <name type="scientific">Mariniblastus fucicola</name>
    <dbReference type="NCBI Taxonomy" id="980251"/>
    <lineage>
        <taxon>Bacteria</taxon>
        <taxon>Pseudomonadati</taxon>
        <taxon>Planctomycetota</taxon>
        <taxon>Planctomycetia</taxon>
        <taxon>Pirellulales</taxon>
        <taxon>Pirellulaceae</taxon>
        <taxon>Mariniblastus</taxon>
    </lineage>
</organism>
<dbReference type="SUPFAM" id="SSF69572">
    <property type="entry name" value="Activating enzymes of the ubiquitin-like proteins"/>
    <property type="match status" value="1"/>
</dbReference>
<dbReference type="Pfam" id="PF00899">
    <property type="entry name" value="ThiF"/>
    <property type="match status" value="1"/>
</dbReference>
<accession>A0A5B9PJ03</accession>